<dbReference type="EMBL" id="BAAAQQ010000002">
    <property type="protein sequence ID" value="GAA2115201.1"/>
    <property type="molecule type" value="Genomic_DNA"/>
</dbReference>
<name>A0ABN2XQU4_9ACTN</name>
<dbReference type="Proteomes" id="UP001500575">
    <property type="component" value="Unassembled WGS sequence"/>
</dbReference>
<dbReference type="SUPFAM" id="SSF53756">
    <property type="entry name" value="UDP-Glycosyltransferase/glycogen phosphorylase"/>
    <property type="match status" value="1"/>
</dbReference>
<comment type="caution">
    <text evidence="1">The sequence shown here is derived from an EMBL/GenBank/DDBJ whole genome shotgun (WGS) entry which is preliminary data.</text>
</comment>
<evidence type="ECO:0000313" key="2">
    <source>
        <dbReference type="Proteomes" id="UP001500575"/>
    </source>
</evidence>
<keyword evidence="2" id="KW-1185">Reference proteome</keyword>
<protein>
    <recommendedName>
        <fullName evidence="3">Glycosyltransferase</fullName>
    </recommendedName>
</protein>
<dbReference type="PANTHER" id="PTHR12526:SF636">
    <property type="entry name" value="BLL3647 PROTEIN"/>
    <property type="match status" value="1"/>
</dbReference>
<evidence type="ECO:0000313" key="1">
    <source>
        <dbReference type="EMBL" id="GAA2115201.1"/>
    </source>
</evidence>
<dbReference type="PANTHER" id="PTHR12526">
    <property type="entry name" value="GLYCOSYLTRANSFERASE"/>
    <property type="match status" value="1"/>
</dbReference>
<accession>A0ABN2XQU4</accession>
<evidence type="ECO:0008006" key="3">
    <source>
        <dbReference type="Google" id="ProtNLM"/>
    </source>
</evidence>
<proteinExistence type="predicted"/>
<dbReference type="RefSeq" id="WP_344301957.1">
    <property type="nucleotide sequence ID" value="NZ_BAAAQQ010000002.1"/>
</dbReference>
<gene>
    <name evidence="1" type="ORF">GCM10009843_04300</name>
</gene>
<dbReference type="Gene3D" id="3.40.50.2000">
    <property type="entry name" value="Glycogen Phosphorylase B"/>
    <property type="match status" value="2"/>
</dbReference>
<sequence>MFADLPAPPSAAPPVWGQSLADRIGQLFRKQRRVAWIYRSPDTSTFRYRVANMVAALNSDEDSDVSASWFGDAELDGLHHLVGHLDAVVVVRYPYGPALSRFMARADAAGVPLIFDVDDLVFDPGMVPVVMEAIGEDVERFARWQTWYALTGQLQATASRCRAALTTVPPLQERLATYFPDGVVEVVPNFLDRRQDSYSRELLGAKQDGSAARTGPITIGYFSGSPTHAHDFAVAAPALGRLLRSDPDVRLRVVGSIDVVGDLTELSSRIDVVPFMDYLSLQRSIAEVEVNIAPLQHHAFTVCKSELKYFEAAAVGTWTVASSTPAFAAAIDDGRTGRAVRAHEWDDALAEAVALARDPQEYAARTAAAAASAYEHYGWNAVAQRLGDAVTACCRRAGVG</sequence>
<dbReference type="Pfam" id="PF13692">
    <property type="entry name" value="Glyco_trans_1_4"/>
    <property type="match status" value="1"/>
</dbReference>
<reference evidence="1 2" key="1">
    <citation type="journal article" date="2019" name="Int. J. Syst. Evol. Microbiol.">
        <title>The Global Catalogue of Microorganisms (GCM) 10K type strain sequencing project: providing services to taxonomists for standard genome sequencing and annotation.</title>
        <authorList>
            <consortium name="The Broad Institute Genomics Platform"/>
            <consortium name="The Broad Institute Genome Sequencing Center for Infectious Disease"/>
            <person name="Wu L."/>
            <person name="Ma J."/>
        </authorList>
    </citation>
    <scope>NUCLEOTIDE SEQUENCE [LARGE SCALE GENOMIC DNA]</scope>
    <source>
        <strain evidence="1 2">JCM 16021</strain>
    </source>
</reference>
<organism evidence="1 2">
    <name type="scientific">Nocardioides bigeumensis</name>
    <dbReference type="NCBI Taxonomy" id="433657"/>
    <lineage>
        <taxon>Bacteria</taxon>
        <taxon>Bacillati</taxon>
        <taxon>Actinomycetota</taxon>
        <taxon>Actinomycetes</taxon>
        <taxon>Propionibacteriales</taxon>
        <taxon>Nocardioidaceae</taxon>
        <taxon>Nocardioides</taxon>
    </lineage>
</organism>